<evidence type="ECO:0000256" key="2">
    <source>
        <dbReference type="ARBA" id="ARBA00023125"/>
    </source>
</evidence>
<dbReference type="RefSeq" id="WP_115279984.1">
    <property type="nucleotide sequence ID" value="NZ_AP022600.1"/>
</dbReference>
<dbReference type="Gene3D" id="1.10.357.10">
    <property type="entry name" value="Tetracycline Repressor, domain 2"/>
    <property type="match status" value="1"/>
</dbReference>
<sequence length="194" mass="20666">MRAPLTLSERKRVANRERIAFAAASLVAANGLVGTTVEQISENADVGRATFFRYFNSKEAAVAEGIARQWLDRIAEAVGAAPPGLSAAEAVRTAFAGLGEGFTAIEDQVRAFAELTRTSPALSAWTLQVYVGYETAIAELVAPRFADLRPDDPRPRLLGALAMASVRTALDTWLEHGGSLPDRVQQALAAVTIS</sequence>
<dbReference type="Pfam" id="PF00440">
    <property type="entry name" value="TetR_N"/>
    <property type="match status" value="1"/>
</dbReference>
<dbReference type="PANTHER" id="PTHR30055:SF238">
    <property type="entry name" value="MYCOFACTOCIN BIOSYNTHESIS TRANSCRIPTIONAL REGULATOR MFTR-RELATED"/>
    <property type="match status" value="1"/>
</dbReference>
<evidence type="ECO:0000256" key="3">
    <source>
        <dbReference type="ARBA" id="ARBA00023163"/>
    </source>
</evidence>
<dbReference type="OrthoDB" id="3787664at2"/>
<evidence type="ECO:0000313" key="6">
    <source>
        <dbReference type="EMBL" id="STZ60930.1"/>
    </source>
</evidence>
<dbReference type="InterPro" id="IPR050109">
    <property type="entry name" value="HTH-type_TetR-like_transc_reg"/>
</dbReference>
<name>A0A378TJV7_9MYCO</name>
<evidence type="ECO:0000313" key="7">
    <source>
        <dbReference type="Proteomes" id="UP000254978"/>
    </source>
</evidence>
<dbReference type="Pfam" id="PF17754">
    <property type="entry name" value="TetR_C_14"/>
    <property type="match status" value="1"/>
</dbReference>
<keyword evidence="2 4" id="KW-0238">DNA-binding</keyword>
<evidence type="ECO:0000256" key="1">
    <source>
        <dbReference type="ARBA" id="ARBA00023015"/>
    </source>
</evidence>
<keyword evidence="3" id="KW-0804">Transcription</keyword>
<keyword evidence="1" id="KW-0805">Transcription regulation</keyword>
<dbReference type="GO" id="GO:0003700">
    <property type="term" value="F:DNA-binding transcription factor activity"/>
    <property type="evidence" value="ECO:0007669"/>
    <property type="project" value="TreeGrafter"/>
</dbReference>
<organism evidence="6 7">
    <name type="scientific">Mycolicibacterium tokaiense</name>
    <dbReference type="NCBI Taxonomy" id="39695"/>
    <lineage>
        <taxon>Bacteria</taxon>
        <taxon>Bacillati</taxon>
        <taxon>Actinomycetota</taxon>
        <taxon>Actinomycetes</taxon>
        <taxon>Mycobacteriales</taxon>
        <taxon>Mycobacteriaceae</taxon>
        <taxon>Mycolicibacterium</taxon>
    </lineage>
</organism>
<dbReference type="Gene3D" id="1.10.10.60">
    <property type="entry name" value="Homeodomain-like"/>
    <property type="match status" value="1"/>
</dbReference>
<dbReference type="InterPro" id="IPR009057">
    <property type="entry name" value="Homeodomain-like_sf"/>
</dbReference>
<accession>A0A378TJV7</accession>
<dbReference type="EMBL" id="UGQT01000001">
    <property type="protein sequence ID" value="STZ60930.1"/>
    <property type="molecule type" value="Genomic_DNA"/>
</dbReference>
<keyword evidence="7" id="KW-1185">Reference proteome</keyword>
<dbReference type="GO" id="GO:0000976">
    <property type="term" value="F:transcription cis-regulatory region binding"/>
    <property type="evidence" value="ECO:0007669"/>
    <property type="project" value="TreeGrafter"/>
</dbReference>
<feature type="domain" description="HTH tetR-type" evidence="5">
    <location>
        <begin position="13"/>
        <end position="73"/>
    </location>
</feature>
<dbReference type="InterPro" id="IPR041347">
    <property type="entry name" value="MftR_C"/>
</dbReference>
<dbReference type="InterPro" id="IPR001647">
    <property type="entry name" value="HTH_TetR"/>
</dbReference>
<protein>
    <submittedName>
        <fullName evidence="6">TetR family transcriptional regulator</fullName>
    </submittedName>
</protein>
<reference evidence="6 7" key="1">
    <citation type="submission" date="2018-06" db="EMBL/GenBank/DDBJ databases">
        <authorList>
            <consortium name="Pathogen Informatics"/>
            <person name="Doyle S."/>
        </authorList>
    </citation>
    <scope>NUCLEOTIDE SEQUENCE [LARGE SCALE GENOMIC DNA]</scope>
    <source>
        <strain evidence="6 7">NCTC10821</strain>
    </source>
</reference>
<dbReference type="PANTHER" id="PTHR30055">
    <property type="entry name" value="HTH-TYPE TRANSCRIPTIONAL REGULATOR RUTR"/>
    <property type="match status" value="1"/>
</dbReference>
<dbReference type="AlphaFoldDB" id="A0A378TJV7"/>
<dbReference type="InterPro" id="IPR023772">
    <property type="entry name" value="DNA-bd_HTH_TetR-type_CS"/>
</dbReference>
<evidence type="ECO:0000259" key="5">
    <source>
        <dbReference type="PROSITE" id="PS50977"/>
    </source>
</evidence>
<gene>
    <name evidence="6" type="ORF">NCTC10821_04474</name>
</gene>
<feature type="DNA-binding region" description="H-T-H motif" evidence="4">
    <location>
        <begin position="36"/>
        <end position="55"/>
    </location>
</feature>
<dbReference type="Proteomes" id="UP000254978">
    <property type="component" value="Unassembled WGS sequence"/>
</dbReference>
<dbReference type="PROSITE" id="PS50977">
    <property type="entry name" value="HTH_TETR_2"/>
    <property type="match status" value="1"/>
</dbReference>
<proteinExistence type="predicted"/>
<evidence type="ECO:0000256" key="4">
    <source>
        <dbReference type="PROSITE-ProRule" id="PRU00335"/>
    </source>
</evidence>
<dbReference type="PROSITE" id="PS01081">
    <property type="entry name" value="HTH_TETR_1"/>
    <property type="match status" value="1"/>
</dbReference>
<dbReference type="SUPFAM" id="SSF46689">
    <property type="entry name" value="Homeodomain-like"/>
    <property type="match status" value="1"/>
</dbReference>